<evidence type="ECO:0000313" key="3">
    <source>
        <dbReference type="EMBL" id="EFE43303.1"/>
    </source>
</evidence>
<dbReference type="GeneID" id="9582614"/>
<comment type="caution">
    <text evidence="1">Lacks conserved residue(s) required for the propagation of feature annotation.</text>
</comment>
<dbReference type="GO" id="GO:0005524">
    <property type="term" value="F:ATP binding"/>
    <property type="evidence" value="ECO:0007669"/>
    <property type="project" value="InterPro"/>
</dbReference>
<dbReference type="PROSITE" id="PS50067">
    <property type="entry name" value="KINESIN_MOTOR_2"/>
    <property type="match status" value="1"/>
</dbReference>
<reference evidence="4" key="1">
    <citation type="journal article" date="2011" name="Genome Biol.">
        <title>Comparative and functional genomics provide insights into the pathogenicity of dermatophytic fungi.</title>
        <authorList>
            <person name="Burmester A."/>
            <person name="Shelest E."/>
            <person name="Gloeckner G."/>
            <person name="Heddergott C."/>
            <person name="Schindler S."/>
            <person name="Staib P."/>
            <person name="Heidel A."/>
            <person name="Felder M."/>
            <person name="Petzold A."/>
            <person name="Szafranski K."/>
            <person name="Feuermann M."/>
            <person name="Pedruzzi I."/>
            <person name="Priebe S."/>
            <person name="Groth M."/>
            <person name="Winkler R."/>
            <person name="Li W."/>
            <person name="Kniemeyer O."/>
            <person name="Schroeckh V."/>
            <person name="Hertweck C."/>
            <person name="Hube B."/>
            <person name="White T.C."/>
            <person name="Platzer M."/>
            <person name="Guthke R."/>
            <person name="Heitman J."/>
            <person name="Woestemeyer J."/>
            <person name="Zipfel P.F."/>
            <person name="Monod M."/>
            <person name="Brakhage A.A."/>
        </authorList>
    </citation>
    <scope>NUCLEOTIDE SEQUENCE [LARGE SCALE GENOMIC DNA]</scope>
    <source>
        <strain evidence="4">HKI 0517</strain>
    </source>
</reference>
<gene>
    <name evidence="3" type="ORF">TRV_01972</name>
</gene>
<comment type="similarity">
    <text evidence="1">Belongs to the TRAFAC class myosin-kinesin ATPase superfamily. Kinesin family.</text>
</comment>
<organism evidence="3 4">
    <name type="scientific">Trichophyton verrucosum (strain HKI 0517)</name>
    <dbReference type="NCBI Taxonomy" id="663202"/>
    <lineage>
        <taxon>Eukaryota</taxon>
        <taxon>Fungi</taxon>
        <taxon>Dikarya</taxon>
        <taxon>Ascomycota</taxon>
        <taxon>Pezizomycotina</taxon>
        <taxon>Eurotiomycetes</taxon>
        <taxon>Eurotiomycetidae</taxon>
        <taxon>Onygenales</taxon>
        <taxon>Arthrodermataceae</taxon>
        <taxon>Trichophyton</taxon>
    </lineage>
</organism>
<dbReference type="GO" id="GO:0003777">
    <property type="term" value="F:microtubule motor activity"/>
    <property type="evidence" value="ECO:0007669"/>
    <property type="project" value="InterPro"/>
</dbReference>
<proteinExistence type="inferred from homology"/>
<comment type="caution">
    <text evidence="3">The sequence shown here is derived from an EMBL/GenBank/DDBJ whole genome shotgun (WGS) entry which is preliminary data.</text>
</comment>
<accession>D4D4F6</accession>
<evidence type="ECO:0000313" key="4">
    <source>
        <dbReference type="Proteomes" id="UP000008383"/>
    </source>
</evidence>
<dbReference type="AlphaFoldDB" id="D4D4F6"/>
<dbReference type="EMBL" id="ACYE01000103">
    <property type="protein sequence ID" value="EFE43303.1"/>
    <property type="molecule type" value="Genomic_DNA"/>
</dbReference>
<dbReference type="InterPro" id="IPR001752">
    <property type="entry name" value="Kinesin_motor_dom"/>
</dbReference>
<feature type="domain" description="Kinesin motor" evidence="2">
    <location>
        <begin position="105"/>
        <end position="132"/>
    </location>
</feature>
<evidence type="ECO:0000256" key="1">
    <source>
        <dbReference type="PROSITE-ProRule" id="PRU00283"/>
    </source>
</evidence>
<dbReference type="KEGG" id="tve:TRV_01972"/>
<dbReference type="Proteomes" id="UP000008383">
    <property type="component" value="Unassembled WGS sequence"/>
</dbReference>
<protein>
    <recommendedName>
        <fullName evidence="2">Kinesin motor domain-containing protein</fullName>
    </recommendedName>
</protein>
<dbReference type="GO" id="GO:0007018">
    <property type="term" value="P:microtubule-based movement"/>
    <property type="evidence" value="ECO:0007669"/>
    <property type="project" value="InterPro"/>
</dbReference>
<dbReference type="RefSeq" id="XP_003023921.1">
    <property type="nucleotide sequence ID" value="XM_003023875.1"/>
</dbReference>
<dbReference type="HOGENOM" id="CLU_1918586_0_0_1"/>
<dbReference type="GO" id="GO:0008017">
    <property type="term" value="F:microtubule binding"/>
    <property type="evidence" value="ECO:0007669"/>
    <property type="project" value="InterPro"/>
</dbReference>
<evidence type="ECO:0000259" key="2">
    <source>
        <dbReference type="PROSITE" id="PS50067"/>
    </source>
</evidence>
<keyword evidence="4" id="KW-1185">Reference proteome</keyword>
<sequence>MTNEAVLTNCGSFTSTSTSSMHLQHPRTAFIYCRQSTSTSNPLHSRAQRALVAGVDGSLPLPSLRSHHLPPPPPLLLLPSPLLPRSPPRLTLPPSPVTMEGGGGNIKVVVRVRPFNSRGISLLPSLFLAISF</sequence>
<name>D4D4F6_TRIVH</name>